<dbReference type="Proteomes" id="UP001281614">
    <property type="component" value="Unassembled WGS sequence"/>
</dbReference>
<dbReference type="InterPro" id="IPR008928">
    <property type="entry name" value="6-hairpin_glycosidase_sf"/>
</dbReference>
<gene>
    <name evidence="6" type="ORF">CKAH01_14781</name>
</gene>
<dbReference type="Pfam" id="PF08531">
    <property type="entry name" value="Bac_rhamnosid_N"/>
    <property type="match status" value="1"/>
</dbReference>
<proteinExistence type="predicted"/>
<accession>A0AAD9YJF0</accession>
<comment type="caution">
    <text evidence="6">The sequence shown here is derived from an EMBL/GenBank/DDBJ whole genome shotgun (WGS) entry which is preliminary data.</text>
</comment>
<reference evidence="6" key="1">
    <citation type="submission" date="2023-02" db="EMBL/GenBank/DDBJ databases">
        <title>Colletotrichum kahawae CIFC_Que2 genome sequencing and assembly.</title>
        <authorList>
            <person name="Baroncelli R."/>
        </authorList>
    </citation>
    <scope>NUCLEOTIDE SEQUENCE</scope>
    <source>
        <strain evidence="6">CIFC_Que2</strain>
    </source>
</reference>
<dbReference type="EC" id="3.2.1.40" evidence="2"/>
<feature type="domain" description="Bacterial alpha-L-rhamnosidase N-terminal" evidence="4">
    <location>
        <begin position="229"/>
        <end position="385"/>
    </location>
</feature>
<dbReference type="InterPro" id="IPR035396">
    <property type="entry name" value="Bac_rhamnosid6H"/>
</dbReference>
<evidence type="ECO:0000256" key="1">
    <source>
        <dbReference type="ARBA" id="ARBA00001445"/>
    </source>
</evidence>
<dbReference type="EMBL" id="VYYT01000097">
    <property type="protein sequence ID" value="KAK2770372.1"/>
    <property type="molecule type" value="Genomic_DNA"/>
</dbReference>
<dbReference type="InterPro" id="IPR008902">
    <property type="entry name" value="Rhamnosid_concanavalin"/>
</dbReference>
<sequence length="852" mass="94301">VIRNDYQAKKIAASRCANNYTEPRGIAIPIGTQVAPTDEIAEEIPKCRVELFSSSTNGINIFTVLRMRLPTLLSLALVAVVSTLSIEPESLRTEGVKAPLGIHATNPFLSWRLQSDRRGDNQTSYQLQAASSSDGFASPDLWDTGKLNNNQAFASWDGSALNYRDQVYWRVRVWDAVDVASAWSEPSTFELGLLEESDWTAQWIENDQFATGVNSLPLFANEFKVNCTVTKARLYITGLGVFYAELNGHSVSDEVLGPGYSTINRTVLYRAYDVTDLLTEGDNVIGVSIGKGIYNSDKPLLNRYRKFTTSTKPPILKSQLEYTCDGVSNSVVSDDTWITTTDGPLLEAAWYGGEEYDARKIIPNWSSSQGDRSDWKPANISTGPVGGAGKLYSSTAPQLKRSCGYLFDFGVNFAGWYQFTMNGTDKAGTRIVFWPAERLVGGNPSQANTGNPVFDGYTLAGNESETYGVRYRYHGLSHVCVSLSLLVGLVKWTDILPEVYFTHGCQVNTTWEPQLTDMVGYAIRAANEEVGTVQTSNSFLNKIYEITDRSMKACSRTVLTDCPHREKLGWLEQDHLLFDLLARRFDLQAYGYNLMHTIADAQAQYGADSEGLIPTTAPEYDVFPDKFRDDPNWGSAIMRVAMHLYRYYGDTRVLTENYAIMVAYMDYLGRRATDSVIEGVGLSDWGAGDGKTATVPIGLTNTFGYHQAATAMKQISLWLSNPEEAQKWEDLASSIGEALHSKWFIVDTNDTTLQAYYSGNIQASNALPLDLGIVPEEYQDLVFESLLTSIENTTFYPTVGEIALPSLLRVLEGRGRNDVIFKMLAAPGLSSSGLASYSYSIELGATSLWEFL</sequence>
<dbReference type="GO" id="GO:0030596">
    <property type="term" value="F:alpha-L-rhamnosidase activity"/>
    <property type="evidence" value="ECO:0007669"/>
    <property type="project" value="UniProtKB-EC"/>
</dbReference>
<dbReference type="Gene3D" id="1.50.10.10">
    <property type="match status" value="1"/>
</dbReference>
<dbReference type="InterPro" id="IPR013737">
    <property type="entry name" value="Bac_rhamnosid_N"/>
</dbReference>
<dbReference type="PANTHER" id="PTHR33307:SF11">
    <property type="entry name" value="ALPHA-L-RHAMNOSIDASE"/>
    <property type="match status" value="1"/>
</dbReference>
<dbReference type="InterPro" id="IPR012341">
    <property type="entry name" value="6hp_glycosidase-like_sf"/>
</dbReference>
<dbReference type="GO" id="GO:0005975">
    <property type="term" value="P:carbohydrate metabolic process"/>
    <property type="evidence" value="ECO:0007669"/>
    <property type="project" value="InterPro"/>
</dbReference>
<dbReference type="InterPro" id="IPR013783">
    <property type="entry name" value="Ig-like_fold"/>
</dbReference>
<evidence type="ECO:0000313" key="7">
    <source>
        <dbReference type="Proteomes" id="UP001281614"/>
    </source>
</evidence>
<feature type="non-terminal residue" evidence="6">
    <location>
        <position position="1"/>
    </location>
</feature>
<organism evidence="6 7">
    <name type="scientific">Colletotrichum kahawae</name>
    <name type="common">Coffee berry disease fungus</name>
    <dbReference type="NCBI Taxonomy" id="34407"/>
    <lineage>
        <taxon>Eukaryota</taxon>
        <taxon>Fungi</taxon>
        <taxon>Dikarya</taxon>
        <taxon>Ascomycota</taxon>
        <taxon>Pezizomycotina</taxon>
        <taxon>Sordariomycetes</taxon>
        <taxon>Hypocreomycetidae</taxon>
        <taxon>Glomerellales</taxon>
        <taxon>Glomerellaceae</taxon>
        <taxon>Colletotrichum</taxon>
        <taxon>Colletotrichum gloeosporioides species complex</taxon>
    </lineage>
</organism>
<evidence type="ECO:0000259" key="5">
    <source>
        <dbReference type="Pfam" id="PF17389"/>
    </source>
</evidence>
<dbReference type="AlphaFoldDB" id="A0AAD9YJF0"/>
<protein>
    <recommendedName>
        <fullName evidence="2">alpha-L-rhamnosidase</fullName>
        <ecNumber evidence="2">3.2.1.40</ecNumber>
    </recommendedName>
</protein>
<keyword evidence="7" id="KW-1185">Reference proteome</keyword>
<name>A0AAD9YJF0_COLKA</name>
<comment type="catalytic activity">
    <reaction evidence="1">
        <text>Hydrolysis of terminal non-reducing alpha-L-rhamnose residues in alpha-L-rhamnosides.</text>
        <dbReference type="EC" id="3.2.1.40"/>
    </reaction>
</comment>
<evidence type="ECO:0000256" key="2">
    <source>
        <dbReference type="ARBA" id="ARBA00012652"/>
    </source>
</evidence>
<dbReference type="Pfam" id="PF17389">
    <property type="entry name" value="Bac_rhamnosid6H"/>
    <property type="match status" value="1"/>
</dbReference>
<dbReference type="Gene3D" id="2.60.40.10">
    <property type="entry name" value="Immunoglobulins"/>
    <property type="match status" value="1"/>
</dbReference>
<evidence type="ECO:0000259" key="4">
    <source>
        <dbReference type="Pfam" id="PF08531"/>
    </source>
</evidence>
<dbReference type="Pfam" id="PF25788">
    <property type="entry name" value="Ig_Rha78A_N"/>
    <property type="match status" value="1"/>
</dbReference>
<dbReference type="Pfam" id="PF05592">
    <property type="entry name" value="Bac_rhamnosid"/>
    <property type="match status" value="1"/>
</dbReference>
<evidence type="ECO:0000259" key="3">
    <source>
        <dbReference type="Pfam" id="PF05592"/>
    </source>
</evidence>
<feature type="domain" description="Alpha-L-rhamnosidase concanavalin-like" evidence="3">
    <location>
        <begin position="405"/>
        <end position="482"/>
    </location>
</feature>
<dbReference type="PANTHER" id="PTHR33307">
    <property type="entry name" value="ALPHA-RHAMNOSIDASE (EUROFUNG)"/>
    <property type="match status" value="1"/>
</dbReference>
<feature type="domain" description="Alpha-L-rhamnosidase six-hairpin glycosidase" evidence="5">
    <location>
        <begin position="529"/>
        <end position="851"/>
    </location>
</feature>
<dbReference type="Gene3D" id="2.60.120.260">
    <property type="entry name" value="Galactose-binding domain-like"/>
    <property type="match status" value="2"/>
</dbReference>
<dbReference type="SUPFAM" id="SSF48208">
    <property type="entry name" value="Six-hairpin glycosidases"/>
    <property type="match status" value="1"/>
</dbReference>
<dbReference type="InterPro" id="IPR016007">
    <property type="entry name" value="Alpha_rhamnosid"/>
</dbReference>
<evidence type="ECO:0000313" key="6">
    <source>
        <dbReference type="EMBL" id="KAK2770372.1"/>
    </source>
</evidence>